<sequence>MIVSLVNHVADNATTLRVWAGILAATNGTASALTWTLGGKPVVPSIVRPLQCWKVQGKLPFCSTVVEFGGLASASEHEVGLSVDAAEPIVRSFRTLPQAIPQEFGERFNLLLLSCFHGAQDRHGEAGRWISSYKPRPDLVLFAGDQVYLDLPTERNFADDQDWLEAKFQEDYVSNWYAPGASPASGGGIPEGFPQLLSLAPVASIPDDHEYWNNAPFRSPLIQNSWTAAGRDRWRRAAEIGFGMFQQGYAGAMGQPRVIDIEPLSILLLDTRSQRERGAGDAPDHATMLNPPGALLGNAGRVALAAWVDTLVASANTAKPRYGFLLTGQSLFADPASAFDGHVADYELANYAADYRYLMEQIERVSTAGLPLTCLTGDVHWGRILRADTLNRGPVYEVISSPTSLVKSIGIDELKEARSAIAGWFGPRDPWPTHPNPKDPPSRFGTLGDYQSLLLPTTLDPKPSSAMRGNLALMLGIQRVGGSLDVQVDYIPLHHDQEVNAKTRWSTHFKLTAAH</sequence>
<dbReference type="EMBL" id="CADIKF010000002">
    <property type="protein sequence ID" value="CAB3747463.1"/>
    <property type="molecule type" value="Genomic_DNA"/>
</dbReference>
<dbReference type="SUPFAM" id="SSF56300">
    <property type="entry name" value="Metallo-dependent phosphatases"/>
    <property type="match status" value="1"/>
</dbReference>
<proteinExistence type="predicted"/>
<evidence type="ECO:0008006" key="3">
    <source>
        <dbReference type="Google" id="ProtNLM"/>
    </source>
</evidence>
<dbReference type="Proteomes" id="UP000494329">
    <property type="component" value="Unassembled WGS sequence"/>
</dbReference>
<dbReference type="AlphaFoldDB" id="A0A6J5D0Q3"/>
<organism evidence="1 2">
    <name type="scientific">Paraburkholderia solisilvae</name>
    <dbReference type="NCBI Taxonomy" id="624376"/>
    <lineage>
        <taxon>Bacteria</taxon>
        <taxon>Pseudomonadati</taxon>
        <taxon>Pseudomonadota</taxon>
        <taxon>Betaproteobacteria</taxon>
        <taxon>Burkholderiales</taxon>
        <taxon>Burkholderiaceae</taxon>
        <taxon>Paraburkholderia</taxon>
    </lineage>
</organism>
<dbReference type="InterPro" id="IPR038607">
    <property type="entry name" value="PhoD-like_sf"/>
</dbReference>
<keyword evidence="2" id="KW-1185">Reference proteome</keyword>
<reference evidence="1 2" key="1">
    <citation type="submission" date="2020-04" db="EMBL/GenBank/DDBJ databases">
        <authorList>
            <person name="De Canck E."/>
        </authorList>
    </citation>
    <scope>NUCLEOTIDE SEQUENCE [LARGE SCALE GENOMIC DNA]</scope>
    <source>
        <strain evidence="1 2">LMG 29739</strain>
    </source>
</reference>
<gene>
    <name evidence="1" type="ORF">LMG29739_00312</name>
</gene>
<name>A0A6J5D0Q3_9BURK</name>
<dbReference type="Gene3D" id="3.60.21.70">
    <property type="entry name" value="PhoD-like phosphatase"/>
    <property type="match status" value="1"/>
</dbReference>
<evidence type="ECO:0000313" key="2">
    <source>
        <dbReference type="Proteomes" id="UP000494329"/>
    </source>
</evidence>
<protein>
    <recommendedName>
        <fullName evidence="3">PhoD-like phosphatase metallophosphatase domain-containing protein</fullName>
    </recommendedName>
</protein>
<evidence type="ECO:0000313" key="1">
    <source>
        <dbReference type="EMBL" id="CAB3747463.1"/>
    </source>
</evidence>
<dbReference type="InterPro" id="IPR029052">
    <property type="entry name" value="Metallo-depent_PP-like"/>
</dbReference>
<accession>A0A6J5D0Q3</accession>